<dbReference type="AlphaFoldDB" id="A0A9P8Q878"/>
<reference evidence="1" key="2">
    <citation type="submission" date="2021-01" db="EMBL/GenBank/DDBJ databases">
        <authorList>
            <person name="Schikora-Tamarit M.A."/>
        </authorList>
    </citation>
    <scope>NUCLEOTIDE SEQUENCE</scope>
    <source>
        <strain evidence="1">CBS2887</strain>
    </source>
</reference>
<protein>
    <submittedName>
        <fullName evidence="1">Uncharacterized protein</fullName>
    </submittedName>
</protein>
<sequence length="90" mass="10050">MPLRTHSARNSNIFHDNGEMLLKRNEDVSPSSAISLKKSSMLFFKTNSQAGKKIASNWCTTSTELSKDKRTVIMVFKRPKAAICLSDKSS</sequence>
<name>A0A9P8Q878_WICPI</name>
<accession>A0A9P8Q878</accession>
<keyword evidence="2" id="KW-1185">Reference proteome</keyword>
<proteinExistence type="predicted"/>
<comment type="caution">
    <text evidence="1">The sequence shown here is derived from an EMBL/GenBank/DDBJ whole genome shotgun (WGS) entry which is preliminary data.</text>
</comment>
<evidence type="ECO:0000313" key="1">
    <source>
        <dbReference type="EMBL" id="KAH3684852.1"/>
    </source>
</evidence>
<dbReference type="Proteomes" id="UP000774326">
    <property type="component" value="Unassembled WGS sequence"/>
</dbReference>
<gene>
    <name evidence="1" type="ORF">WICPIJ_004205</name>
</gene>
<organism evidence="1 2">
    <name type="scientific">Wickerhamomyces pijperi</name>
    <name type="common">Yeast</name>
    <name type="synonym">Pichia pijperi</name>
    <dbReference type="NCBI Taxonomy" id="599730"/>
    <lineage>
        <taxon>Eukaryota</taxon>
        <taxon>Fungi</taxon>
        <taxon>Dikarya</taxon>
        <taxon>Ascomycota</taxon>
        <taxon>Saccharomycotina</taxon>
        <taxon>Saccharomycetes</taxon>
        <taxon>Phaffomycetales</taxon>
        <taxon>Wickerhamomycetaceae</taxon>
        <taxon>Wickerhamomyces</taxon>
    </lineage>
</organism>
<dbReference type="EMBL" id="JAEUBG010002298">
    <property type="protein sequence ID" value="KAH3684852.1"/>
    <property type="molecule type" value="Genomic_DNA"/>
</dbReference>
<evidence type="ECO:0000313" key="2">
    <source>
        <dbReference type="Proteomes" id="UP000774326"/>
    </source>
</evidence>
<reference evidence="1" key="1">
    <citation type="journal article" date="2021" name="Open Biol.">
        <title>Shared evolutionary footprints suggest mitochondrial oxidative damage underlies multiple complex I losses in fungi.</title>
        <authorList>
            <person name="Schikora-Tamarit M.A."/>
            <person name="Marcet-Houben M."/>
            <person name="Nosek J."/>
            <person name="Gabaldon T."/>
        </authorList>
    </citation>
    <scope>NUCLEOTIDE SEQUENCE</scope>
    <source>
        <strain evidence="1">CBS2887</strain>
    </source>
</reference>